<evidence type="ECO:0000256" key="5">
    <source>
        <dbReference type="ARBA" id="ARBA00022884"/>
    </source>
</evidence>
<dbReference type="Pfam" id="PF00467">
    <property type="entry name" value="KOW"/>
    <property type="match status" value="1"/>
</dbReference>
<evidence type="ECO:0000256" key="11">
    <source>
        <dbReference type="RuleBase" id="RU003477"/>
    </source>
</evidence>
<accession>A0A3D8P620</accession>
<dbReference type="EMBL" id="QSLN01000005">
    <property type="protein sequence ID" value="RDV83374.1"/>
    <property type="molecule type" value="Genomic_DNA"/>
</dbReference>
<organism evidence="13 14">
    <name type="scientific">Ammonifex thiophilus</name>
    <dbReference type="NCBI Taxonomy" id="444093"/>
    <lineage>
        <taxon>Bacteria</taxon>
        <taxon>Bacillati</taxon>
        <taxon>Bacillota</taxon>
        <taxon>Clostridia</taxon>
        <taxon>Thermoanaerobacterales</taxon>
        <taxon>Thermoanaerobacteraceae</taxon>
        <taxon>Ammonifex</taxon>
    </lineage>
</organism>
<dbReference type="PANTHER" id="PTHR12903">
    <property type="entry name" value="MITOCHONDRIAL RIBOSOMAL PROTEIN L24"/>
    <property type="match status" value="1"/>
</dbReference>
<comment type="function">
    <text evidence="1 10">One of two assembly initiator proteins, it binds directly to the 5'-end of the 23S rRNA, where it nucleates assembly of the 50S subunit.</text>
</comment>
<dbReference type="InterPro" id="IPR057264">
    <property type="entry name" value="Ribosomal_uL24_C"/>
</dbReference>
<dbReference type="Gene3D" id="2.30.30.30">
    <property type="match status" value="1"/>
</dbReference>
<dbReference type="InterPro" id="IPR041988">
    <property type="entry name" value="Ribosomal_uL24_KOW"/>
</dbReference>
<comment type="similarity">
    <text evidence="2 10 11">Belongs to the universal ribosomal protein uL24 family.</text>
</comment>
<evidence type="ECO:0000256" key="7">
    <source>
        <dbReference type="ARBA" id="ARBA00023274"/>
    </source>
</evidence>
<name>A0A3D8P620_9THEO</name>
<evidence type="ECO:0000256" key="6">
    <source>
        <dbReference type="ARBA" id="ARBA00022980"/>
    </source>
</evidence>
<dbReference type="FunFam" id="2.30.30.30:FF:000004">
    <property type="entry name" value="50S ribosomal protein L24"/>
    <property type="match status" value="1"/>
</dbReference>
<dbReference type="AlphaFoldDB" id="A0A3D8P620"/>
<dbReference type="GO" id="GO:0003735">
    <property type="term" value="F:structural constituent of ribosome"/>
    <property type="evidence" value="ECO:0007669"/>
    <property type="project" value="InterPro"/>
</dbReference>
<dbReference type="InterPro" id="IPR005824">
    <property type="entry name" value="KOW"/>
</dbReference>
<evidence type="ECO:0000313" key="14">
    <source>
        <dbReference type="Proteomes" id="UP000256329"/>
    </source>
</evidence>
<dbReference type="InterPro" id="IPR008991">
    <property type="entry name" value="Translation_prot_SH3-like_sf"/>
</dbReference>
<protein>
    <recommendedName>
        <fullName evidence="8 10">Large ribosomal subunit protein uL24</fullName>
    </recommendedName>
</protein>
<evidence type="ECO:0000256" key="2">
    <source>
        <dbReference type="ARBA" id="ARBA00010618"/>
    </source>
</evidence>
<comment type="subunit">
    <text evidence="3 10">Part of the 50S ribosomal subunit.</text>
</comment>
<evidence type="ECO:0000313" key="13">
    <source>
        <dbReference type="EMBL" id="RDV83374.1"/>
    </source>
</evidence>
<dbReference type="GO" id="GO:1990904">
    <property type="term" value="C:ribonucleoprotein complex"/>
    <property type="evidence" value="ECO:0007669"/>
    <property type="project" value="UniProtKB-KW"/>
</dbReference>
<evidence type="ECO:0000256" key="9">
    <source>
        <dbReference type="ARBA" id="ARBA00058688"/>
    </source>
</evidence>
<keyword evidence="14" id="KW-1185">Reference proteome</keyword>
<keyword evidence="6 10" id="KW-0689">Ribosomal protein</keyword>
<dbReference type="NCBIfam" id="TIGR01079">
    <property type="entry name" value="rplX_bact"/>
    <property type="match status" value="1"/>
</dbReference>
<evidence type="ECO:0000256" key="10">
    <source>
        <dbReference type="HAMAP-Rule" id="MF_01326"/>
    </source>
</evidence>
<dbReference type="HAMAP" id="MF_01326_B">
    <property type="entry name" value="Ribosomal_uL24_B"/>
    <property type="match status" value="1"/>
</dbReference>
<dbReference type="InterPro" id="IPR014722">
    <property type="entry name" value="Rib_uL2_dom2"/>
</dbReference>
<evidence type="ECO:0000256" key="1">
    <source>
        <dbReference type="ARBA" id="ARBA00004072"/>
    </source>
</evidence>
<reference evidence="13 14" key="1">
    <citation type="submission" date="2018-08" db="EMBL/GenBank/DDBJ databases">
        <title>Form III RuBisCO-mediated autotrophy in Thermodesulfobium bacteria.</title>
        <authorList>
            <person name="Toshchakov S.V."/>
            <person name="Kublanov I.V."/>
            <person name="Frolov E."/>
            <person name="Bonch-Osmolovskaya E.A."/>
            <person name="Tourova T.P."/>
            <person name="Chernych N.A."/>
            <person name="Lebedinsky A.V."/>
        </authorList>
    </citation>
    <scope>NUCLEOTIDE SEQUENCE [LARGE SCALE GENOMIC DNA]</scope>
    <source>
        <strain evidence="13 14">SR</strain>
    </source>
</reference>
<dbReference type="GO" id="GO:0005840">
    <property type="term" value="C:ribosome"/>
    <property type="evidence" value="ECO:0007669"/>
    <property type="project" value="UniProtKB-KW"/>
</dbReference>
<dbReference type="Proteomes" id="UP000256329">
    <property type="component" value="Unassembled WGS sequence"/>
</dbReference>
<evidence type="ECO:0000256" key="8">
    <source>
        <dbReference type="ARBA" id="ARBA00035206"/>
    </source>
</evidence>
<comment type="caution">
    <text evidence="13">The sequence shown here is derived from an EMBL/GenBank/DDBJ whole genome shotgun (WGS) entry which is preliminary data.</text>
</comment>
<dbReference type="GO" id="GO:0019843">
    <property type="term" value="F:rRNA binding"/>
    <property type="evidence" value="ECO:0007669"/>
    <property type="project" value="UniProtKB-UniRule"/>
</dbReference>
<evidence type="ECO:0000256" key="3">
    <source>
        <dbReference type="ARBA" id="ARBA00011838"/>
    </source>
</evidence>
<keyword evidence="7 10" id="KW-0687">Ribonucleoprotein</keyword>
<dbReference type="InterPro" id="IPR005825">
    <property type="entry name" value="Ribosomal_uL24_CS"/>
</dbReference>
<gene>
    <name evidence="10" type="primary">rplX</name>
    <name evidence="13" type="ORF">DXX99_05125</name>
</gene>
<feature type="domain" description="KOW" evidence="12">
    <location>
        <begin position="6"/>
        <end position="33"/>
    </location>
</feature>
<dbReference type="SMART" id="SM00739">
    <property type="entry name" value="KOW"/>
    <property type="match status" value="1"/>
</dbReference>
<dbReference type="GO" id="GO:0006412">
    <property type="term" value="P:translation"/>
    <property type="evidence" value="ECO:0007669"/>
    <property type="project" value="UniProtKB-UniRule"/>
</dbReference>
<keyword evidence="4 10" id="KW-0699">rRNA-binding</keyword>
<dbReference type="RefSeq" id="WP_115792439.1">
    <property type="nucleotide sequence ID" value="NZ_QSLN01000005.1"/>
</dbReference>
<comment type="function">
    <text evidence="9 10">One of the proteins that surrounds the polypeptide exit tunnel on the outside of the subunit.</text>
</comment>
<evidence type="ECO:0000259" key="12">
    <source>
        <dbReference type="SMART" id="SM00739"/>
    </source>
</evidence>
<dbReference type="SUPFAM" id="SSF50104">
    <property type="entry name" value="Translation proteins SH3-like domain"/>
    <property type="match status" value="1"/>
</dbReference>
<dbReference type="InterPro" id="IPR003256">
    <property type="entry name" value="Ribosomal_uL24"/>
</dbReference>
<dbReference type="Pfam" id="PF17136">
    <property type="entry name" value="ribosomal_L24"/>
    <property type="match status" value="1"/>
</dbReference>
<sequence length="107" mass="11953">MKGKVHVKKGDTVLVLTGKDAGKKGKVLRVIPEEQRVIVEKVNIVKRHMRPTRQFPQGGIIEKEAPIHASNVMLVCPKCSRPTRIGHRILPEGKKSRVCKKCGELID</sequence>
<dbReference type="CDD" id="cd06089">
    <property type="entry name" value="KOW_RPL26"/>
    <property type="match status" value="1"/>
</dbReference>
<proteinExistence type="inferred from homology"/>
<keyword evidence="5 10" id="KW-0694">RNA-binding</keyword>
<evidence type="ECO:0000256" key="4">
    <source>
        <dbReference type="ARBA" id="ARBA00022730"/>
    </source>
</evidence>
<dbReference type="PROSITE" id="PS01108">
    <property type="entry name" value="RIBOSOMAL_L24"/>
    <property type="match status" value="1"/>
</dbReference>